<comment type="caution">
    <text evidence="2">The sequence shown here is derived from an EMBL/GenBank/DDBJ whole genome shotgun (WGS) entry which is preliminary data.</text>
</comment>
<keyword evidence="1" id="KW-0472">Membrane</keyword>
<evidence type="ECO:0000313" key="2">
    <source>
        <dbReference type="EMBL" id="GAI93695.1"/>
    </source>
</evidence>
<keyword evidence="1" id="KW-0812">Transmembrane</keyword>
<protein>
    <submittedName>
        <fullName evidence="2">Uncharacterized protein</fullName>
    </submittedName>
</protein>
<proteinExistence type="predicted"/>
<organism evidence="2">
    <name type="scientific">marine sediment metagenome</name>
    <dbReference type="NCBI Taxonomy" id="412755"/>
    <lineage>
        <taxon>unclassified sequences</taxon>
        <taxon>metagenomes</taxon>
        <taxon>ecological metagenomes</taxon>
    </lineage>
</organism>
<sequence length="119" mass="13066">MLPGKGQNILNNTQSNIVDGSHVERMGKTIMIPVIINSNPMKMKHALNISPMGTKSPKTPFITYISSPIGGVMAPIKVIITIIMPNQRKSMPWVTIMGTTKGNVRIIIATESKKQPRMI</sequence>
<accession>X1U1I6</accession>
<gene>
    <name evidence="2" type="ORF">S12H4_28963</name>
</gene>
<keyword evidence="1" id="KW-1133">Transmembrane helix</keyword>
<feature type="transmembrane region" description="Helical" evidence="1">
    <location>
        <begin position="61"/>
        <end position="83"/>
    </location>
</feature>
<name>X1U1I6_9ZZZZ</name>
<dbReference type="AlphaFoldDB" id="X1U1I6"/>
<dbReference type="EMBL" id="BARW01016663">
    <property type="protein sequence ID" value="GAI93695.1"/>
    <property type="molecule type" value="Genomic_DNA"/>
</dbReference>
<reference evidence="2" key="1">
    <citation type="journal article" date="2014" name="Front. Microbiol.">
        <title>High frequency of phylogenetically diverse reductive dehalogenase-homologous genes in deep subseafloor sedimentary metagenomes.</title>
        <authorList>
            <person name="Kawai M."/>
            <person name="Futagami T."/>
            <person name="Toyoda A."/>
            <person name="Takaki Y."/>
            <person name="Nishi S."/>
            <person name="Hori S."/>
            <person name="Arai W."/>
            <person name="Tsubouchi T."/>
            <person name="Morono Y."/>
            <person name="Uchiyama I."/>
            <person name="Ito T."/>
            <person name="Fujiyama A."/>
            <person name="Inagaki F."/>
            <person name="Takami H."/>
        </authorList>
    </citation>
    <scope>NUCLEOTIDE SEQUENCE</scope>
    <source>
        <strain evidence="2">Expedition CK06-06</strain>
    </source>
</reference>
<evidence type="ECO:0000256" key="1">
    <source>
        <dbReference type="SAM" id="Phobius"/>
    </source>
</evidence>